<gene>
    <name evidence="2" type="ORF">A2V68_01170</name>
</gene>
<dbReference type="InterPro" id="IPR036779">
    <property type="entry name" value="LysM_dom_sf"/>
</dbReference>
<dbReference type="SUPFAM" id="SSF51261">
    <property type="entry name" value="Duplicated hybrid motif"/>
    <property type="match status" value="1"/>
</dbReference>
<dbReference type="CDD" id="cd12797">
    <property type="entry name" value="M23_peptidase"/>
    <property type="match status" value="1"/>
</dbReference>
<dbReference type="PROSITE" id="PS51782">
    <property type="entry name" value="LYSM"/>
    <property type="match status" value="2"/>
</dbReference>
<dbReference type="InterPro" id="IPR016047">
    <property type="entry name" value="M23ase_b-sheet_dom"/>
</dbReference>
<dbReference type="Gene3D" id="3.10.350.10">
    <property type="entry name" value="LysM domain"/>
    <property type="match status" value="2"/>
</dbReference>
<dbReference type="STRING" id="1798535.A2V68_01170"/>
<feature type="domain" description="LysM" evidence="1">
    <location>
        <begin position="131"/>
        <end position="175"/>
    </location>
</feature>
<dbReference type="GO" id="GO:0004222">
    <property type="term" value="F:metalloendopeptidase activity"/>
    <property type="evidence" value="ECO:0007669"/>
    <property type="project" value="TreeGrafter"/>
</dbReference>
<proteinExistence type="predicted"/>
<dbReference type="SMART" id="SM00257">
    <property type="entry name" value="LysM"/>
    <property type="match status" value="2"/>
</dbReference>
<organism evidence="2 3">
    <name type="scientific">candidate division Kazan bacterium RBG_13_50_9</name>
    <dbReference type="NCBI Taxonomy" id="1798535"/>
    <lineage>
        <taxon>Bacteria</taxon>
        <taxon>Bacteria division Kazan-3B-28</taxon>
    </lineage>
</organism>
<sequence length="326" mass="35294">MGVILSNFHISLPAGIGGPDTGEAQHYKTIAEIASAATLAELGNPLYTNEEYSVTIDSSGDYLFKTVQTETIISRSNRRETITYIVRPGESVGSLASDFGLTAVTIRYANKLSSNALKVGQELKIPPVDGLFVAVKRGDTISTIAKRYRISSDDIIKYNNLSADATIHVGNELLIPGAIVPNTASPSYSQAGNISVPNFNPTPYSGKFIWPTESPTHYISQGYKAYHRAIDLPRTNGWGIYASAPGIIQTRSTLGGYGKLIIINHGGGWTTYYGHLSEYKVEPGQYVQQGQLIAIMGSTGRSTGAHLHFEIRQNGTPLNPLNYLPR</sequence>
<evidence type="ECO:0000313" key="2">
    <source>
        <dbReference type="EMBL" id="OGB74346.1"/>
    </source>
</evidence>
<reference evidence="2 3" key="1">
    <citation type="journal article" date="2016" name="Nat. Commun.">
        <title>Thousands of microbial genomes shed light on interconnected biogeochemical processes in an aquifer system.</title>
        <authorList>
            <person name="Anantharaman K."/>
            <person name="Brown C.T."/>
            <person name="Hug L.A."/>
            <person name="Sharon I."/>
            <person name="Castelle C.J."/>
            <person name="Probst A.J."/>
            <person name="Thomas B.C."/>
            <person name="Singh A."/>
            <person name="Wilkins M.J."/>
            <person name="Karaoz U."/>
            <person name="Brodie E.L."/>
            <person name="Williams K.H."/>
            <person name="Hubbard S.S."/>
            <person name="Banfield J.F."/>
        </authorList>
    </citation>
    <scope>NUCLEOTIDE SEQUENCE [LARGE SCALE GENOMIC DNA]</scope>
</reference>
<dbReference type="InterPro" id="IPR018392">
    <property type="entry name" value="LysM"/>
</dbReference>
<evidence type="ECO:0000259" key="1">
    <source>
        <dbReference type="PROSITE" id="PS51782"/>
    </source>
</evidence>
<dbReference type="SUPFAM" id="SSF54106">
    <property type="entry name" value="LysM domain"/>
    <property type="match status" value="1"/>
</dbReference>
<dbReference type="InterPro" id="IPR011055">
    <property type="entry name" value="Dup_hybrid_motif"/>
</dbReference>
<dbReference type="EMBL" id="META01000003">
    <property type="protein sequence ID" value="OGB74346.1"/>
    <property type="molecule type" value="Genomic_DNA"/>
</dbReference>
<dbReference type="Pfam" id="PF01551">
    <property type="entry name" value="Peptidase_M23"/>
    <property type="match status" value="1"/>
</dbReference>
<feature type="domain" description="LysM" evidence="1">
    <location>
        <begin position="82"/>
        <end position="125"/>
    </location>
</feature>
<protein>
    <recommendedName>
        <fullName evidence="1">LysM domain-containing protein</fullName>
    </recommendedName>
</protein>
<name>A0A1F4NSJ8_UNCK3</name>
<evidence type="ECO:0000313" key="3">
    <source>
        <dbReference type="Proteomes" id="UP000176651"/>
    </source>
</evidence>
<dbReference type="PANTHER" id="PTHR21666">
    <property type="entry name" value="PEPTIDASE-RELATED"/>
    <property type="match status" value="1"/>
</dbReference>
<dbReference type="PANTHER" id="PTHR21666:SF270">
    <property type="entry name" value="MUREIN HYDROLASE ACTIVATOR ENVC"/>
    <property type="match status" value="1"/>
</dbReference>
<dbReference type="Proteomes" id="UP000176651">
    <property type="component" value="Unassembled WGS sequence"/>
</dbReference>
<accession>A0A1F4NSJ8</accession>
<dbReference type="Gene3D" id="2.70.70.10">
    <property type="entry name" value="Glucose Permease (Domain IIA)"/>
    <property type="match status" value="1"/>
</dbReference>
<dbReference type="CDD" id="cd00118">
    <property type="entry name" value="LysM"/>
    <property type="match status" value="1"/>
</dbReference>
<dbReference type="AlphaFoldDB" id="A0A1F4NSJ8"/>
<dbReference type="Pfam" id="PF01476">
    <property type="entry name" value="LysM"/>
    <property type="match status" value="2"/>
</dbReference>
<comment type="caution">
    <text evidence="2">The sequence shown here is derived from an EMBL/GenBank/DDBJ whole genome shotgun (WGS) entry which is preliminary data.</text>
</comment>
<dbReference type="InterPro" id="IPR050570">
    <property type="entry name" value="Cell_wall_metabolism_enzyme"/>
</dbReference>